<dbReference type="InterPro" id="IPR016181">
    <property type="entry name" value="Acyl_CoA_acyltransferase"/>
</dbReference>
<dbReference type="SUPFAM" id="SSF55729">
    <property type="entry name" value="Acyl-CoA N-acyltransferases (Nat)"/>
    <property type="match status" value="1"/>
</dbReference>
<accession>A0ABW4RYM6</accession>
<dbReference type="EMBL" id="JBHUFZ010000025">
    <property type="protein sequence ID" value="MFD1890723.1"/>
    <property type="molecule type" value="Genomic_DNA"/>
</dbReference>
<evidence type="ECO:0000313" key="3">
    <source>
        <dbReference type="Proteomes" id="UP001597326"/>
    </source>
</evidence>
<evidence type="ECO:0000259" key="1">
    <source>
        <dbReference type="PROSITE" id="PS51186"/>
    </source>
</evidence>
<dbReference type="PROSITE" id="PS51186">
    <property type="entry name" value="GNAT"/>
    <property type="match status" value="1"/>
</dbReference>
<dbReference type="Proteomes" id="UP001597326">
    <property type="component" value="Unassembled WGS sequence"/>
</dbReference>
<sequence>MSEVELVSFTPDEDEQWQAHGPAANAVLRETFGPHSPAVDADSLREALAGEANRRRLRRDSEAFVKQVDLPLAACPSTSEGYRIEVLSGEPDPSLFDDLRTLKQAMNSDIPRGEAGLPVQHWSDKRLRAAYRVRSGDRLWLALARDHQGRIAGFTELRNHDDADNRELLLQGDTLVLAEHRGHGLGRSLKIAAMTQACADAPWMVRAETSNDATNLPMARVNEELGFRSVCRVETWIREL</sequence>
<organism evidence="2 3">
    <name type="scientific">Luteococcus peritonei</name>
    <dbReference type="NCBI Taxonomy" id="88874"/>
    <lineage>
        <taxon>Bacteria</taxon>
        <taxon>Bacillati</taxon>
        <taxon>Actinomycetota</taxon>
        <taxon>Actinomycetes</taxon>
        <taxon>Propionibacteriales</taxon>
        <taxon>Propionibacteriaceae</taxon>
        <taxon>Luteococcus</taxon>
    </lineage>
</organism>
<dbReference type="Gene3D" id="3.40.630.30">
    <property type="match status" value="1"/>
</dbReference>
<name>A0ABW4RYM6_9ACTN</name>
<gene>
    <name evidence="2" type="ORF">ACFSCS_11105</name>
</gene>
<dbReference type="InterPro" id="IPR000182">
    <property type="entry name" value="GNAT_dom"/>
</dbReference>
<dbReference type="Pfam" id="PF00583">
    <property type="entry name" value="Acetyltransf_1"/>
    <property type="match status" value="1"/>
</dbReference>
<reference evidence="3" key="1">
    <citation type="journal article" date="2019" name="Int. J. Syst. Evol. Microbiol.">
        <title>The Global Catalogue of Microorganisms (GCM) 10K type strain sequencing project: providing services to taxonomists for standard genome sequencing and annotation.</title>
        <authorList>
            <consortium name="The Broad Institute Genomics Platform"/>
            <consortium name="The Broad Institute Genome Sequencing Center for Infectious Disease"/>
            <person name="Wu L."/>
            <person name="Ma J."/>
        </authorList>
    </citation>
    <scope>NUCLEOTIDE SEQUENCE [LARGE SCALE GENOMIC DNA]</scope>
    <source>
        <strain evidence="3">CAIM 431</strain>
    </source>
</reference>
<comment type="caution">
    <text evidence="2">The sequence shown here is derived from an EMBL/GenBank/DDBJ whole genome shotgun (WGS) entry which is preliminary data.</text>
</comment>
<feature type="domain" description="N-acetyltransferase" evidence="1">
    <location>
        <begin position="97"/>
        <end position="240"/>
    </location>
</feature>
<dbReference type="RefSeq" id="WP_343872034.1">
    <property type="nucleotide sequence ID" value="NZ_BAAAIX010000004.1"/>
</dbReference>
<protein>
    <submittedName>
        <fullName evidence="2">GNAT family protein</fullName>
    </submittedName>
</protein>
<evidence type="ECO:0000313" key="2">
    <source>
        <dbReference type="EMBL" id="MFD1890723.1"/>
    </source>
</evidence>
<proteinExistence type="predicted"/>
<keyword evidence="3" id="KW-1185">Reference proteome</keyword>